<dbReference type="Pfam" id="PF17907">
    <property type="entry name" value="AWS"/>
    <property type="match status" value="1"/>
</dbReference>
<feature type="domain" description="AWS" evidence="11">
    <location>
        <begin position="333"/>
        <end position="380"/>
    </location>
</feature>
<dbReference type="FunFam" id="2.170.270.10:FF:000037">
    <property type="entry name" value="Histone-lysine N-methyltransferase"/>
    <property type="match status" value="1"/>
</dbReference>
<evidence type="ECO:0000259" key="11">
    <source>
        <dbReference type="PROSITE" id="PS51215"/>
    </source>
</evidence>
<keyword evidence="3" id="KW-0158">Chromosome</keyword>
<evidence type="ECO:0000259" key="9">
    <source>
        <dbReference type="PROSITE" id="PS50280"/>
    </source>
</evidence>
<dbReference type="GO" id="GO:0005694">
    <property type="term" value="C:chromosome"/>
    <property type="evidence" value="ECO:0007669"/>
    <property type="project" value="UniProtKB-SubCell"/>
</dbReference>
<dbReference type="InterPro" id="IPR003616">
    <property type="entry name" value="Post-SET_dom"/>
</dbReference>
<feature type="domain" description="Post-SET" evidence="10">
    <location>
        <begin position="515"/>
        <end position="531"/>
    </location>
</feature>
<keyword evidence="13" id="KW-1185">Reference proteome</keyword>
<accession>A0A8H3G2G6</accession>
<evidence type="ECO:0000256" key="3">
    <source>
        <dbReference type="ARBA" id="ARBA00022454"/>
    </source>
</evidence>
<evidence type="ECO:0000256" key="8">
    <source>
        <dbReference type="SAM" id="MobiDB-lite"/>
    </source>
</evidence>
<evidence type="ECO:0000256" key="6">
    <source>
        <dbReference type="ARBA" id="ARBA00022691"/>
    </source>
</evidence>
<keyword evidence="4" id="KW-0489">Methyltransferase</keyword>
<evidence type="ECO:0000256" key="2">
    <source>
        <dbReference type="ARBA" id="ARBA00004286"/>
    </source>
</evidence>
<evidence type="ECO:0000259" key="10">
    <source>
        <dbReference type="PROSITE" id="PS50868"/>
    </source>
</evidence>
<evidence type="ECO:0000256" key="1">
    <source>
        <dbReference type="ARBA" id="ARBA00004123"/>
    </source>
</evidence>
<evidence type="ECO:0000256" key="5">
    <source>
        <dbReference type="ARBA" id="ARBA00022679"/>
    </source>
</evidence>
<evidence type="ECO:0000256" key="4">
    <source>
        <dbReference type="ARBA" id="ARBA00022603"/>
    </source>
</evidence>
<dbReference type="Proteomes" id="UP000664169">
    <property type="component" value="Unassembled WGS sequence"/>
</dbReference>
<dbReference type="SMART" id="SM00570">
    <property type="entry name" value="AWS"/>
    <property type="match status" value="1"/>
</dbReference>
<dbReference type="InterPro" id="IPR001214">
    <property type="entry name" value="SET_dom"/>
</dbReference>
<feature type="compositionally biased region" description="Low complexity" evidence="8">
    <location>
        <begin position="24"/>
        <end position="39"/>
    </location>
</feature>
<dbReference type="Pfam" id="PF00856">
    <property type="entry name" value="SET"/>
    <property type="match status" value="1"/>
</dbReference>
<protein>
    <submittedName>
        <fullName evidence="12">Uncharacterized protein</fullName>
    </submittedName>
</protein>
<feature type="region of interest" description="Disordered" evidence="8">
    <location>
        <begin position="527"/>
        <end position="569"/>
    </location>
</feature>
<dbReference type="InterPro" id="IPR050777">
    <property type="entry name" value="SET2_Histone-Lys_MeTrsfase"/>
</dbReference>
<feature type="region of interest" description="Disordered" evidence="8">
    <location>
        <begin position="16"/>
        <end position="62"/>
    </location>
</feature>
<comment type="caution">
    <text evidence="12">The sequence shown here is derived from an EMBL/GenBank/DDBJ whole genome shotgun (WGS) entry which is preliminary data.</text>
</comment>
<keyword evidence="6" id="KW-0949">S-adenosyl-L-methionine</keyword>
<dbReference type="GO" id="GO:0032259">
    <property type="term" value="P:methylation"/>
    <property type="evidence" value="ECO:0007669"/>
    <property type="project" value="UniProtKB-KW"/>
</dbReference>
<evidence type="ECO:0000313" key="13">
    <source>
        <dbReference type="Proteomes" id="UP000664169"/>
    </source>
</evidence>
<dbReference type="OrthoDB" id="422362at2759"/>
<dbReference type="PANTHER" id="PTHR22884">
    <property type="entry name" value="SET DOMAIN PROTEINS"/>
    <property type="match status" value="1"/>
</dbReference>
<keyword evidence="5" id="KW-0808">Transferase</keyword>
<dbReference type="SMART" id="SM00317">
    <property type="entry name" value="SET"/>
    <property type="match status" value="1"/>
</dbReference>
<evidence type="ECO:0000256" key="7">
    <source>
        <dbReference type="ARBA" id="ARBA00023242"/>
    </source>
</evidence>
<dbReference type="EMBL" id="CAJPDQ010000041">
    <property type="protein sequence ID" value="CAF9931896.1"/>
    <property type="molecule type" value="Genomic_DNA"/>
</dbReference>
<dbReference type="AlphaFoldDB" id="A0A8H3G2G6"/>
<feature type="domain" description="SET" evidence="9">
    <location>
        <begin position="391"/>
        <end position="507"/>
    </location>
</feature>
<comment type="subcellular location">
    <subcellularLocation>
        <location evidence="2">Chromosome</location>
    </subcellularLocation>
    <subcellularLocation>
        <location evidence="1">Nucleus</location>
    </subcellularLocation>
</comment>
<dbReference type="Gene3D" id="2.170.270.10">
    <property type="entry name" value="SET domain"/>
    <property type="match status" value="1"/>
</dbReference>
<keyword evidence="7" id="KW-0539">Nucleus</keyword>
<sequence length="677" mass="74870">MARSVSPSSTLSCIDVSMDVIEQSPSTGTPPTSVTDGGSVSSKSFAKDDDGAPTGRSKRSRTSLVSYNEALLSGVARNKKKAAKETKPCEIMESQTNLNRDTRQLVRDSIQMLDLDWTIEPVPQNQDVVVKTTSKLVKTRSGLDSALLKKVTSAMSRTTSVLGKRSRDAVDIGMSRAHSLGKRASIRVKQQMIKQEDASVEKKPKIASELTEVKAATTTQLARKPVKIPTTKRWLSQGLYMGQDADFDPRMTESKNRIKKNSSSKASIQQRKILPLPMFAGKRLLEIGRPFQLPFDTFNPLPNGQPKPDEWRKVGRNVFIGDSAEIWKETKLTEVSKCLCTPENGCDEDCINRTMFYECDAANCNVGSEKCQNRSFEQLRQRVKAGGKYNIGVEVVKTNDKGYGVRANRSFEPNQIIVEYTGEIITPEECDRRMYDEYKNNECFYLMVFDQNMIIDATRGSIARFVNHSCEPNCEMVKWTVAGKPRMALFAGAKGVMTGEELTYDYNFDPFSSKNIQQCRCGKPSCRGVLGPKPKEPKEAPKPVTTKSSTKRKLQEAIEGVSGASSHKKRKIVAATSSVKRTISVLKASTTKQVKKVTEQKKVASRKIISGSARQLNRVRAKKMAMKAGSRTTRVVSSSSNKGAKTVVASGTIRRGVVRTVRGKTAGRGRTIRIVPE</sequence>
<reference evidence="12" key="1">
    <citation type="submission" date="2021-03" db="EMBL/GenBank/DDBJ databases">
        <authorList>
            <person name="Tagirdzhanova G."/>
        </authorList>
    </citation>
    <scope>NUCLEOTIDE SEQUENCE</scope>
</reference>
<dbReference type="PROSITE" id="PS51215">
    <property type="entry name" value="AWS"/>
    <property type="match status" value="1"/>
</dbReference>
<proteinExistence type="predicted"/>
<name>A0A8H3G2G6_9LECA</name>
<dbReference type="InterPro" id="IPR006560">
    <property type="entry name" value="AWS_dom"/>
</dbReference>
<dbReference type="SUPFAM" id="SSF82199">
    <property type="entry name" value="SET domain"/>
    <property type="match status" value="1"/>
</dbReference>
<gene>
    <name evidence="12" type="ORF">GOMPHAMPRED_006442</name>
</gene>
<dbReference type="PROSITE" id="PS50280">
    <property type="entry name" value="SET"/>
    <property type="match status" value="1"/>
</dbReference>
<dbReference type="GO" id="GO:0042054">
    <property type="term" value="F:histone methyltransferase activity"/>
    <property type="evidence" value="ECO:0007669"/>
    <property type="project" value="InterPro"/>
</dbReference>
<evidence type="ECO:0000313" key="12">
    <source>
        <dbReference type="EMBL" id="CAF9931896.1"/>
    </source>
</evidence>
<organism evidence="12 13">
    <name type="scientific">Gomphillus americanus</name>
    <dbReference type="NCBI Taxonomy" id="1940652"/>
    <lineage>
        <taxon>Eukaryota</taxon>
        <taxon>Fungi</taxon>
        <taxon>Dikarya</taxon>
        <taxon>Ascomycota</taxon>
        <taxon>Pezizomycotina</taxon>
        <taxon>Lecanoromycetes</taxon>
        <taxon>OSLEUM clade</taxon>
        <taxon>Ostropomycetidae</taxon>
        <taxon>Ostropales</taxon>
        <taxon>Graphidaceae</taxon>
        <taxon>Gomphilloideae</taxon>
        <taxon>Gomphillus</taxon>
    </lineage>
</organism>
<dbReference type="GO" id="GO:0005634">
    <property type="term" value="C:nucleus"/>
    <property type="evidence" value="ECO:0007669"/>
    <property type="project" value="UniProtKB-SubCell"/>
</dbReference>
<dbReference type="InterPro" id="IPR046341">
    <property type="entry name" value="SET_dom_sf"/>
</dbReference>
<dbReference type="PROSITE" id="PS50868">
    <property type="entry name" value="POST_SET"/>
    <property type="match status" value="1"/>
</dbReference>